<evidence type="ECO:0000313" key="2">
    <source>
        <dbReference type="EMBL" id="KGA28644.1"/>
    </source>
</evidence>
<evidence type="ECO:0000313" key="3">
    <source>
        <dbReference type="Proteomes" id="UP000029257"/>
    </source>
</evidence>
<dbReference type="EMBL" id="JQOH01000004">
    <property type="protein sequence ID" value="KGA28644.1"/>
    <property type="molecule type" value="Genomic_DNA"/>
</dbReference>
<evidence type="ECO:0000313" key="4">
    <source>
        <dbReference type="Proteomes" id="UP000029436"/>
    </source>
</evidence>
<dbReference type="Proteomes" id="UP000029257">
    <property type="component" value="Unassembled WGS sequence"/>
</dbReference>
<proteinExistence type="predicted"/>
<sequence>MRDLGAMGESFFAYICATVGLVANGSKIDKTGWDYFVEFPLNANINSNADLIPTPISCRIQVKATDKNNKKIQIKISNLLTLAKAHTPSFIFFLEFNGKNEPQGTYLVHLNHQMIFSILKRARELSVLNQGGELHKKTMTTHYDNSHKLDENTGLSLKKMIENYVNRRYEKYVYDKIKYLKNAGYEKSVASISFKVNTISDLCDLIDSSLGLKKSGRITDFSVSDTRFGIKTNSHIIKEEKGVLSFNGTGHVSEGKIIFIEDKFSSPLIFNCRLYSSPFNFFVKKELIKIKIEGEFFIITINPFTGKVTYNFNYNSVFMPLYKFRNAFLLMELLFSGDKKVKVRTEFDDFPEMVFDIKCHDKKTTWVKNIQSFNDMIYLSQRFNIPSDAQTTIDYVLENHAEFSKISQLLQANEKDINLSFMLTDSESRPITVDSEYLCVINTIRFDFLGRSIVIIMLFYGYASQGNEHRINFEVHRKSIEKEFSFINNEITNEDIQELIENIFDLHKNDGIKVVVLTK</sequence>
<protein>
    <recommendedName>
        <fullName evidence="5">DUF4365 domain-containing protein</fullName>
    </recommendedName>
</protein>
<accession>A0AAW3ELX1</accession>
<dbReference type="RefSeq" id="WP_005971812.1">
    <property type="nucleotide sequence ID" value="NZ_JQHP01000003.1"/>
</dbReference>
<keyword evidence="4" id="KW-1185">Reference proteome</keyword>
<evidence type="ECO:0008006" key="5">
    <source>
        <dbReference type="Google" id="ProtNLM"/>
    </source>
</evidence>
<reference evidence="3 4" key="1">
    <citation type="submission" date="2014-08" db="EMBL/GenBank/DDBJ databases">
        <title>Genome sequences of NCPPB Pectobacterium isolates.</title>
        <authorList>
            <person name="Glover R.H."/>
            <person name="Sapp M."/>
            <person name="Elphinstone J."/>
        </authorList>
    </citation>
    <scope>NUCLEOTIDE SEQUENCE [LARGE SCALE GENOMIC DNA]</scope>
    <source>
        <strain evidence="1 3">NCPPB 3701</strain>
        <strain evidence="2 4">NCPPB3702</strain>
    </source>
</reference>
<dbReference type="EMBL" id="JQHP01000003">
    <property type="protein sequence ID" value="KFX08617.1"/>
    <property type="molecule type" value="Genomic_DNA"/>
</dbReference>
<organism evidence="1 3">
    <name type="scientific">Pectobacterium wasabiae</name>
    <dbReference type="NCBI Taxonomy" id="55208"/>
    <lineage>
        <taxon>Bacteria</taxon>
        <taxon>Pseudomonadati</taxon>
        <taxon>Pseudomonadota</taxon>
        <taxon>Gammaproteobacteria</taxon>
        <taxon>Enterobacterales</taxon>
        <taxon>Pectobacteriaceae</taxon>
        <taxon>Pectobacterium</taxon>
    </lineage>
</organism>
<dbReference type="Proteomes" id="UP000029436">
    <property type="component" value="Unassembled WGS sequence"/>
</dbReference>
<gene>
    <name evidence="1" type="ORF">JV38_07800</name>
    <name evidence="2" type="ORF">KU73_11520</name>
</gene>
<evidence type="ECO:0000313" key="1">
    <source>
        <dbReference type="EMBL" id="KFX08617.1"/>
    </source>
</evidence>
<dbReference type="AlphaFoldDB" id="A0AAW3ELX1"/>
<name>A0AAW3ELX1_9GAMM</name>
<comment type="caution">
    <text evidence="1">The sequence shown here is derived from an EMBL/GenBank/DDBJ whole genome shotgun (WGS) entry which is preliminary data.</text>
</comment>